<gene>
    <name evidence="2" type="ORF">SAMN05444377_11017</name>
</gene>
<organism evidence="2 3">
    <name type="scientific">Flavobacterium fontis</name>
    <dbReference type="NCBI Taxonomy" id="1124188"/>
    <lineage>
        <taxon>Bacteria</taxon>
        <taxon>Pseudomonadati</taxon>
        <taxon>Bacteroidota</taxon>
        <taxon>Flavobacteriia</taxon>
        <taxon>Flavobacteriales</taxon>
        <taxon>Flavobacteriaceae</taxon>
        <taxon>Flavobacterium</taxon>
    </lineage>
</organism>
<keyword evidence="1" id="KW-0812">Transmembrane</keyword>
<accession>A0A1M5BZ05</accession>
<keyword evidence="1" id="KW-0472">Membrane</keyword>
<evidence type="ECO:0000256" key="1">
    <source>
        <dbReference type="SAM" id="Phobius"/>
    </source>
</evidence>
<proteinExistence type="predicted"/>
<feature type="transmembrane region" description="Helical" evidence="1">
    <location>
        <begin position="115"/>
        <end position="139"/>
    </location>
</feature>
<keyword evidence="3" id="KW-1185">Reference proteome</keyword>
<feature type="transmembrane region" description="Helical" evidence="1">
    <location>
        <begin position="66"/>
        <end position="84"/>
    </location>
</feature>
<dbReference type="STRING" id="1124188.SAMN05444377_11017"/>
<evidence type="ECO:0000313" key="3">
    <source>
        <dbReference type="Proteomes" id="UP000184147"/>
    </source>
</evidence>
<dbReference type="OrthoDB" id="1121797at2"/>
<name>A0A1M5BZ05_9FLAO</name>
<dbReference type="Proteomes" id="UP000184147">
    <property type="component" value="Unassembled WGS sequence"/>
</dbReference>
<dbReference type="EMBL" id="FQVQ01000010">
    <property type="protein sequence ID" value="SHF47567.1"/>
    <property type="molecule type" value="Genomic_DNA"/>
</dbReference>
<dbReference type="AlphaFoldDB" id="A0A1M5BZ05"/>
<keyword evidence="1" id="KW-1133">Transmembrane helix</keyword>
<sequence length="145" mass="16222">MENQNTLYLNDLAKESLRVSARWCLFLAVLGFIGLALMLLVGLFWGFSTQSNPGFGIFGAAKKGIGVFYILCAAFYIPPVVYLYRYATATTEALRINSAESLAFALQNLKSHHKYLGISMIVLISLYILMVIGLVIYMMRMTRGF</sequence>
<feature type="transmembrane region" description="Helical" evidence="1">
    <location>
        <begin position="20"/>
        <end position="45"/>
    </location>
</feature>
<dbReference type="RefSeq" id="WP_073363532.1">
    <property type="nucleotide sequence ID" value="NZ_FQVQ01000010.1"/>
</dbReference>
<evidence type="ECO:0000313" key="2">
    <source>
        <dbReference type="EMBL" id="SHF47567.1"/>
    </source>
</evidence>
<reference evidence="2 3" key="1">
    <citation type="submission" date="2016-11" db="EMBL/GenBank/DDBJ databases">
        <authorList>
            <person name="Jaros S."/>
            <person name="Januszkiewicz K."/>
            <person name="Wedrychowicz H."/>
        </authorList>
    </citation>
    <scope>NUCLEOTIDE SEQUENCE [LARGE SCALE GENOMIC DNA]</scope>
    <source>
        <strain evidence="2 3">DSM 25660</strain>
    </source>
</reference>
<protein>
    <submittedName>
        <fullName evidence="2">Uncharacterized protein</fullName>
    </submittedName>
</protein>